<dbReference type="InterPro" id="IPR008523">
    <property type="entry name" value="DUF805"/>
</dbReference>
<accession>A0A9E6PK33</accession>
<dbReference type="PANTHER" id="PTHR34980:SF3">
    <property type="entry name" value="BLR8105 PROTEIN"/>
    <property type="match status" value="1"/>
</dbReference>
<dbReference type="PANTHER" id="PTHR34980">
    <property type="entry name" value="INNER MEMBRANE PROTEIN-RELATED-RELATED"/>
    <property type="match status" value="1"/>
</dbReference>
<dbReference type="KEGG" id="pvw:HU752_029555"/>
<dbReference type="GO" id="GO:0005886">
    <property type="term" value="C:plasma membrane"/>
    <property type="evidence" value="ECO:0007669"/>
    <property type="project" value="TreeGrafter"/>
</dbReference>
<name>A0A9E6PK33_9PSED</name>
<dbReference type="RefSeq" id="WP_186685302.1">
    <property type="nucleotide sequence ID" value="NZ_CP077093.1"/>
</dbReference>
<evidence type="ECO:0000256" key="2">
    <source>
        <dbReference type="SAM" id="Phobius"/>
    </source>
</evidence>
<keyword evidence="2" id="KW-0812">Transmembrane</keyword>
<keyword evidence="4" id="KW-1185">Reference proteome</keyword>
<feature type="compositionally biased region" description="Pro residues" evidence="1">
    <location>
        <begin position="107"/>
        <end position="122"/>
    </location>
</feature>
<feature type="transmembrane region" description="Helical" evidence="2">
    <location>
        <begin position="225"/>
        <end position="245"/>
    </location>
</feature>
<reference evidence="3 4" key="2">
    <citation type="journal article" date="2021" name="Microorganisms">
        <title>The Ever-Expanding Pseudomonas Genus: Description of 43 New Species and Partition of the Pseudomonas putida Group.</title>
        <authorList>
            <person name="Girard L."/>
            <person name="Lood C."/>
            <person name="Hofte M."/>
            <person name="Vandamme P."/>
            <person name="Rokni-Zadeh H."/>
            <person name="van Noort V."/>
            <person name="Lavigne R."/>
            <person name="De Mot R."/>
        </authorList>
    </citation>
    <scope>NUCLEOTIDE SEQUENCE [LARGE SCALE GENOMIC DNA]</scope>
    <source>
        <strain evidence="3 4">RW8P3</strain>
    </source>
</reference>
<sequence length="292" mass="31229">MSNTRFKIVFDGTLLPGVEQTTAQFNLAELFKSDVASVEKLFSGRPVALKRDLSATEAQSYLEALRNTGIDARIVEEAPNIELSLADVNELPASVPPPTLGESAAPHTPPPAISEPRPPYTPPAASTEPHSPYAPPAANVADTLPTFGPLKVFTLNGRIGRLRYLAWSMTAALATFSLLAILIGILKGATFFTGLVVIVAVAFYILLTIQIAVQRLHDIGWSGWTWLLMLVPFIGYVFPFILMFYPGNASANRYGAPPPPNSTAVKILSIGATLFVFLIGMAIGMGASHVSP</sequence>
<dbReference type="Pfam" id="PF05656">
    <property type="entry name" value="DUF805"/>
    <property type="match status" value="1"/>
</dbReference>
<dbReference type="Proteomes" id="UP000634530">
    <property type="component" value="Chromosome"/>
</dbReference>
<keyword evidence="2" id="KW-1133">Transmembrane helix</keyword>
<feature type="region of interest" description="Disordered" evidence="1">
    <location>
        <begin position="95"/>
        <end position="132"/>
    </location>
</feature>
<protein>
    <submittedName>
        <fullName evidence="3">DUF805 domain-containing protein</fullName>
    </submittedName>
</protein>
<keyword evidence="2" id="KW-0472">Membrane</keyword>
<feature type="transmembrane region" description="Helical" evidence="2">
    <location>
        <begin position="265"/>
        <end position="287"/>
    </location>
</feature>
<reference evidence="3 4" key="1">
    <citation type="journal article" date="2020" name="Microorganisms">
        <title>Reliable Identification of Environmental Pseudomonas Isolates Using the rpoD Gene.</title>
        <authorList>
            <consortium name="The Broad Institute Genome Sequencing Platform"/>
            <person name="Girard L."/>
            <person name="Lood C."/>
            <person name="Rokni-Zadeh H."/>
            <person name="van Noort V."/>
            <person name="Lavigne R."/>
            <person name="De Mot R."/>
        </authorList>
    </citation>
    <scope>NUCLEOTIDE SEQUENCE [LARGE SCALE GENOMIC DNA]</scope>
    <source>
        <strain evidence="3 4">RW8P3</strain>
    </source>
</reference>
<evidence type="ECO:0000256" key="1">
    <source>
        <dbReference type="SAM" id="MobiDB-lite"/>
    </source>
</evidence>
<dbReference type="AlphaFoldDB" id="A0A9E6PK33"/>
<dbReference type="EMBL" id="CP077093">
    <property type="protein sequence ID" value="QXI27981.1"/>
    <property type="molecule type" value="Genomic_DNA"/>
</dbReference>
<organism evidence="3 4">
    <name type="scientific">Pseudomonas vanderleydeniana</name>
    <dbReference type="NCBI Taxonomy" id="2745495"/>
    <lineage>
        <taxon>Bacteria</taxon>
        <taxon>Pseudomonadati</taxon>
        <taxon>Pseudomonadota</taxon>
        <taxon>Gammaproteobacteria</taxon>
        <taxon>Pseudomonadales</taxon>
        <taxon>Pseudomonadaceae</taxon>
        <taxon>Pseudomonas</taxon>
    </lineage>
</organism>
<feature type="transmembrane region" description="Helical" evidence="2">
    <location>
        <begin position="164"/>
        <end position="185"/>
    </location>
</feature>
<feature type="transmembrane region" description="Helical" evidence="2">
    <location>
        <begin position="191"/>
        <end position="213"/>
    </location>
</feature>
<evidence type="ECO:0000313" key="4">
    <source>
        <dbReference type="Proteomes" id="UP000634530"/>
    </source>
</evidence>
<proteinExistence type="predicted"/>
<evidence type="ECO:0000313" key="3">
    <source>
        <dbReference type="EMBL" id="QXI27981.1"/>
    </source>
</evidence>
<gene>
    <name evidence="3" type="ORF">HU752_029555</name>
</gene>